<comment type="caution">
    <text evidence="1">The sequence shown here is derived from an EMBL/GenBank/DDBJ whole genome shotgun (WGS) entry which is preliminary data.</text>
</comment>
<protein>
    <submittedName>
        <fullName evidence="1">Uncharacterized protein</fullName>
    </submittedName>
</protein>
<organism evidence="1 2">
    <name type="scientific">Ceratopteris richardii</name>
    <name type="common">Triangle waterfern</name>
    <dbReference type="NCBI Taxonomy" id="49495"/>
    <lineage>
        <taxon>Eukaryota</taxon>
        <taxon>Viridiplantae</taxon>
        <taxon>Streptophyta</taxon>
        <taxon>Embryophyta</taxon>
        <taxon>Tracheophyta</taxon>
        <taxon>Polypodiopsida</taxon>
        <taxon>Polypodiidae</taxon>
        <taxon>Polypodiales</taxon>
        <taxon>Pteridineae</taxon>
        <taxon>Pteridaceae</taxon>
        <taxon>Parkerioideae</taxon>
        <taxon>Ceratopteris</taxon>
    </lineage>
</organism>
<dbReference type="AlphaFoldDB" id="A0A8T2SFW1"/>
<sequence length="555" mass="60649">MVFQISVVFNQRRLIIVSSVLLLFTPPVWSAVLFFWPLLVSTVLGVLAVVSFNGKSYGASLHEERMEERIPDVTASISSDAHSEEITDVLMVRGEEVGWLEWLHNEDLEKCRTQRRLHAIDGTWELGEEKTVLHANVSVADEDLLKDQVENARLADVNALSTSKSDIHMSTELNEDPNAGEKYISVSSVKGTRDDTILKEDSSNAERSDNTLTAESVLVINALTMESLKTSSICCDGSAASTITCRSSTDLQVLSEEKLDNVHGKSIVTCQSSADFNVLSEEEVKHVQEKTFDSVVCIETDSVCTYGGAIQVPGLTMLHDSTSCKIDEKLTVTAHSGSEVVMDSTYHSIESLERSSICCNGSTASTATCQRSSDLRAISEEKLSDVQRKSLDLVVHNESGFVFTDKDAIQVCALTMQCDGKLCKIDEGSTAAALSGPEVVMDSTNESPTANEESRGYAMMLQPRKTVVVGDASEILSAKKGSISSTLESEVLLMNKGDWICGENVEDLIAGKMSHFNKMEGVRENDGGLKWDVSDEEENTSSLRFSFFHNDMTAI</sequence>
<gene>
    <name evidence="1" type="ORF">KP509_21G086400</name>
</gene>
<dbReference type="PANTHER" id="PTHR34125">
    <property type="entry name" value="OS01G0762900 PROTEIN"/>
    <property type="match status" value="1"/>
</dbReference>
<dbReference type="PANTHER" id="PTHR34125:SF7">
    <property type="entry name" value="TRANSMEMBRANE PROTEIN"/>
    <property type="match status" value="1"/>
</dbReference>
<evidence type="ECO:0000313" key="2">
    <source>
        <dbReference type="Proteomes" id="UP000825935"/>
    </source>
</evidence>
<dbReference type="OrthoDB" id="1986289at2759"/>
<dbReference type="Proteomes" id="UP000825935">
    <property type="component" value="Chromosome 21"/>
</dbReference>
<reference evidence="1" key="1">
    <citation type="submission" date="2021-08" db="EMBL/GenBank/DDBJ databases">
        <title>WGS assembly of Ceratopteris richardii.</title>
        <authorList>
            <person name="Marchant D.B."/>
            <person name="Chen G."/>
            <person name="Jenkins J."/>
            <person name="Shu S."/>
            <person name="Leebens-Mack J."/>
            <person name="Grimwood J."/>
            <person name="Schmutz J."/>
            <person name="Soltis P."/>
            <person name="Soltis D."/>
            <person name="Chen Z.-H."/>
        </authorList>
    </citation>
    <scope>NUCLEOTIDE SEQUENCE</scope>
    <source>
        <strain evidence="1">Whitten #5841</strain>
        <tissue evidence="1">Leaf</tissue>
    </source>
</reference>
<proteinExistence type="predicted"/>
<dbReference type="EMBL" id="CM035426">
    <property type="protein sequence ID" value="KAH7316277.1"/>
    <property type="molecule type" value="Genomic_DNA"/>
</dbReference>
<name>A0A8T2SFW1_CERRI</name>
<evidence type="ECO:0000313" key="1">
    <source>
        <dbReference type="EMBL" id="KAH7316277.1"/>
    </source>
</evidence>
<accession>A0A8T2SFW1</accession>
<keyword evidence="2" id="KW-1185">Reference proteome</keyword>